<dbReference type="NCBIfam" id="NF007110">
    <property type="entry name" value="PRK09559.1"/>
    <property type="match status" value="1"/>
</dbReference>
<dbReference type="Gene3D" id="3.30.70.1400">
    <property type="entry name" value="Aminomethyltransferase beta-barrel domains"/>
    <property type="match status" value="1"/>
</dbReference>
<dbReference type="InterPro" id="IPR017703">
    <property type="entry name" value="YgfZ/GCV_T_CS"/>
</dbReference>
<dbReference type="OrthoDB" id="9796287at2"/>
<evidence type="ECO:0000259" key="1">
    <source>
        <dbReference type="Pfam" id="PF21130"/>
    </source>
</evidence>
<keyword evidence="3" id="KW-1185">Reference proteome</keyword>
<dbReference type="InterPro" id="IPR045179">
    <property type="entry name" value="YgfZ/GcvT"/>
</dbReference>
<dbReference type="InterPro" id="IPR029043">
    <property type="entry name" value="GcvT/YgfZ_C"/>
</dbReference>
<feature type="domain" description="tRNA-modifying protein YgfZ-like beta-barrel" evidence="1">
    <location>
        <begin position="238"/>
        <end position="302"/>
    </location>
</feature>
<dbReference type="EMBL" id="BAER01000064">
    <property type="protein sequence ID" value="GAC33538.1"/>
    <property type="molecule type" value="Genomic_DNA"/>
</dbReference>
<dbReference type="AlphaFoldDB" id="K6ZXR4"/>
<dbReference type="PANTHER" id="PTHR22602">
    <property type="entry name" value="TRANSFERASE CAF17, MITOCHONDRIAL-RELATED"/>
    <property type="match status" value="1"/>
</dbReference>
<dbReference type="Pfam" id="PF21130">
    <property type="entry name" value="YgfZ_barrel"/>
    <property type="match status" value="1"/>
</dbReference>
<gene>
    <name evidence="2" type="ORF">GPLA_2640</name>
</gene>
<dbReference type="Proteomes" id="UP000006322">
    <property type="component" value="Unassembled WGS sequence"/>
</dbReference>
<protein>
    <submittedName>
        <fullName evidence="2">tRNA-modifying protein ygfZ</fullName>
    </submittedName>
</protein>
<dbReference type="GO" id="GO:0016226">
    <property type="term" value="P:iron-sulfur cluster assembly"/>
    <property type="evidence" value="ECO:0007669"/>
    <property type="project" value="TreeGrafter"/>
</dbReference>
<dbReference type="InterPro" id="IPR048451">
    <property type="entry name" value="YgfZ_barrel"/>
</dbReference>
<dbReference type="NCBIfam" id="TIGR03317">
    <property type="entry name" value="ygfZ_signature"/>
    <property type="match status" value="1"/>
</dbReference>
<comment type="caution">
    <text evidence="2">The sequence shown here is derived from an EMBL/GenBank/DDBJ whole genome shotgun (WGS) entry which is preliminary data.</text>
</comment>
<evidence type="ECO:0000313" key="2">
    <source>
        <dbReference type="EMBL" id="GAC33538.1"/>
    </source>
</evidence>
<dbReference type="SUPFAM" id="SSF101790">
    <property type="entry name" value="Aminomethyltransferase beta-barrel domain"/>
    <property type="match status" value="1"/>
</dbReference>
<organism evidence="2 3">
    <name type="scientific">Paraglaciecola polaris LMG 21857</name>
    <dbReference type="NCBI Taxonomy" id="1129793"/>
    <lineage>
        <taxon>Bacteria</taxon>
        <taxon>Pseudomonadati</taxon>
        <taxon>Pseudomonadota</taxon>
        <taxon>Gammaproteobacteria</taxon>
        <taxon>Alteromonadales</taxon>
        <taxon>Alteromonadaceae</taxon>
        <taxon>Paraglaciecola</taxon>
    </lineage>
</organism>
<accession>K6ZXR4</accession>
<dbReference type="SUPFAM" id="SSF103025">
    <property type="entry name" value="Folate-binding domain"/>
    <property type="match status" value="1"/>
</dbReference>
<name>K6ZXR4_9ALTE</name>
<evidence type="ECO:0000313" key="3">
    <source>
        <dbReference type="Proteomes" id="UP000006322"/>
    </source>
</evidence>
<dbReference type="STRING" id="1129793.GPLA_2640"/>
<dbReference type="Gene3D" id="2.40.30.160">
    <property type="match status" value="1"/>
</dbReference>
<dbReference type="RefSeq" id="WP_007105316.1">
    <property type="nucleotide sequence ID" value="NZ_BAER01000064.1"/>
</dbReference>
<reference evidence="3" key="1">
    <citation type="journal article" date="2014" name="Environ. Microbiol.">
        <title>Comparative genomics of the marine bacterial genus Glaciecola reveals the high degree of genomic diversity and genomic characteristic for cold adaptation.</title>
        <authorList>
            <person name="Qin Q.L."/>
            <person name="Xie B.B."/>
            <person name="Yu Y."/>
            <person name="Shu Y.L."/>
            <person name="Rong J.C."/>
            <person name="Zhang Y.J."/>
            <person name="Zhao D.L."/>
            <person name="Chen X.L."/>
            <person name="Zhang X.Y."/>
            <person name="Chen B."/>
            <person name="Zhou B.C."/>
            <person name="Zhang Y.Z."/>
        </authorList>
    </citation>
    <scope>NUCLEOTIDE SEQUENCE [LARGE SCALE GENOMIC DNA]</scope>
    <source>
        <strain evidence="3">LMG 21857</strain>
    </source>
</reference>
<dbReference type="Gene3D" id="3.30.70.1630">
    <property type="match status" value="1"/>
</dbReference>
<proteinExistence type="predicted"/>
<dbReference type="PANTHER" id="PTHR22602:SF0">
    <property type="entry name" value="TRANSFERASE CAF17, MITOCHONDRIAL-RELATED"/>
    <property type="match status" value="1"/>
</dbReference>
<sequence length="319" mass="34877">MINTIDTAANIPADFICLLDDLSVVNVSGEERIKYLQGQVTTDMTQLSAHEALLGCHCDFKGKTWNVFYALAHDESVLLVSHKESSAVSLPELKKYGVFAKVDFSEQTEQWACFGGQGPQLESAISELFGDVPFEHRQTFSNANGVVMALTYPNPRFMLILSKDGQAKLAAHSSFVFANSTLWEVLDIQAGLAQLSTVTSNEFVPQMMNLQAVEGINFSKGCYMGQEVVARTKFLGKNKRAAFILKASQAANVIAGDILEAPAGENWRRGGTVLRAASLGEECWLLAVVANDTEVNSQMRLKAHPDTVFTVQSLPYSLE</sequence>